<gene>
    <name evidence="2" type="ORF">HNR61_000236</name>
</gene>
<feature type="compositionally biased region" description="Acidic residues" evidence="1">
    <location>
        <begin position="248"/>
        <end position="257"/>
    </location>
</feature>
<dbReference type="RefSeq" id="WP_182841247.1">
    <property type="nucleotide sequence ID" value="NZ_BAAALP010000015.1"/>
</dbReference>
<dbReference type="AlphaFoldDB" id="A0A7W3LIE0"/>
<feature type="region of interest" description="Disordered" evidence="1">
    <location>
        <begin position="225"/>
        <end position="257"/>
    </location>
</feature>
<dbReference type="EMBL" id="JACJIA010000001">
    <property type="protein sequence ID" value="MBA8948638.1"/>
    <property type="molecule type" value="Genomic_DNA"/>
</dbReference>
<name>A0A7W3LIE0_ACTNM</name>
<dbReference type="InterPro" id="IPR010296">
    <property type="entry name" value="DUF899_thioredox"/>
</dbReference>
<comment type="caution">
    <text evidence="2">The sequence shown here is derived from an EMBL/GenBank/DDBJ whole genome shotgun (WGS) entry which is preliminary data.</text>
</comment>
<evidence type="ECO:0000313" key="3">
    <source>
        <dbReference type="Proteomes" id="UP000572680"/>
    </source>
</evidence>
<dbReference type="Pfam" id="PF05988">
    <property type="entry name" value="DUF899"/>
    <property type="match status" value="1"/>
</dbReference>
<reference evidence="2 3" key="1">
    <citation type="submission" date="2020-08" db="EMBL/GenBank/DDBJ databases">
        <title>Genomic Encyclopedia of Type Strains, Phase IV (KMG-IV): sequencing the most valuable type-strain genomes for metagenomic binning, comparative biology and taxonomic classification.</title>
        <authorList>
            <person name="Goeker M."/>
        </authorList>
    </citation>
    <scope>NUCLEOTIDE SEQUENCE [LARGE SCALE GENOMIC DNA]</scope>
    <source>
        <strain evidence="2 3">DSM 44197</strain>
    </source>
</reference>
<evidence type="ECO:0000256" key="1">
    <source>
        <dbReference type="SAM" id="MobiDB-lite"/>
    </source>
</evidence>
<sequence>MSLPDIVSREEWVRARKELLAKEKEFTRARDALNAERRRLPMVRIDKEYVFEGPRGKATLLDLFEGRRQLYVYHAMWDPEWERACRSCSSTLAEVSVGLLRHLHERATTYAVVSRAPFGRIEPFREEMGWPFPWYSSFGGDFNVDFHVTLDESVAPIEYNYRTREEFAAAGQDWFTDQPMELHGASCFLRDGDTVYHTYSAYARGTEAVGGSYYHLDLTALGRQEPWEEPEGRASGGMQAGQRLPYPDEYDDEFAGR</sequence>
<accession>A0A7W3LIE0</accession>
<proteinExistence type="predicted"/>
<keyword evidence="3" id="KW-1185">Reference proteome</keyword>
<protein>
    <submittedName>
        <fullName evidence="2">Putative dithiol-disulfide oxidoreductase (DUF899 family)</fullName>
    </submittedName>
</protein>
<organism evidence="2 3">
    <name type="scientific">Actinomadura namibiensis</name>
    <dbReference type="NCBI Taxonomy" id="182080"/>
    <lineage>
        <taxon>Bacteria</taxon>
        <taxon>Bacillati</taxon>
        <taxon>Actinomycetota</taxon>
        <taxon>Actinomycetes</taxon>
        <taxon>Streptosporangiales</taxon>
        <taxon>Thermomonosporaceae</taxon>
        <taxon>Actinomadura</taxon>
    </lineage>
</organism>
<dbReference type="Proteomes" id="UP000572680">
    <property type="component" value="Unassembled WGS sequence"/>
</dbReference>
<evidence type="ECO:0000313" key="2">
    <source>
        <dbReference type="EMBL" id="MBA8948638.1"/>
    </source>
</evidence>